<dbReference type="EMBL" id="JANQDX010000013">
    <property type="protein sequence ID" value="KAL0914228.1"/>
    <property type="molecule type" value="Genomic_DNA"/>
</dbReference>
<protein>
    <submittedName>
        <fullName evidence="1">Uncharacterized protein</fullName>
    </submittedName>
</protein>
<organism evidence="1 2">
    <name type="scientific">Dendrobium thyrsiflorum</name>
    <name type="common">Pinecone-like raceme dendrobium</name>
    <name type="synonym">Orchid</name>
    <dbReference type="NCBI Taxonomy" id="117978"/>
    <lineage>
        <taxon>Eukaryota</taxon>
        <taxon>Viridiplantae</taxon>
        <taxon>Streptophyta</taxon>
        <taxon>Embryophyta</taxon>
        <taxon>Tracheophyta</taxon>
        <taxon>Spermatophyta</taxon>
        <taxon>Magnoliopsida</taxon>
        <taxon>Liliopsida</taxon>
        <taxon>Asparagales</taxon>
        <taxon>Orchidaceae</taxon>
        <taxon>Epidendroideae</taxon>
        <taxon>Malaxideae</taxon>
        <taxon>Dendrobiinae</taxon>
        <taxon>Dendrobium</taxon>
    </lineage>
</organism>
<sequence>MKLQAEGRAGSNMQELISKVRVLDHGSKHRADQFERLLKWHADEGDDLPIYLIVKKIPKLFVVSTLLLELLLLAVAPEPHIKRAVARALAILGENESLRRERLACSKARLYIRSMGGGDMKGLAIIKISEVISQLEDGKEGTRWIFACGIIGEVWDDGMIDSKNWTNYRNVD</sequence>
<accession>A0ABD0UNT5</accession>
<keyword evidence="2" id="KW-1185">Reference proteome</keyword>
<evidence type="ECO:0000313" key="1">
    <source>
        <dbReference type="EMBL" id="KAL0914228.1"/>
    </source>
</evidence>
<gene>
    <name evidence="1" type="ORF">M5K25_017742</name>
</gene>
<reference evidence="1 2" key="1">
    <citation type="journal article" date="2024" name="Plant Biotechnol. J.">
        <title>Dendrobium thyrsiflorum genome and its molecular insights into genes involved in important horticultural traits.</title>
        <authorList>
            <person name="Chen B."/>
            <person name="Wang J.Y."/>
            <person name="Zheng P.J."/>
            <person name="Li K.L."/>
            <person name="Liang Y.M."/>
            <person name="Chen X.F."/>
            <person name="Zhang C."/>
            <person name="Zhao X."/>
            <person name="He X."/>
            <person name="Zhang G.Q."/>
            <person name="Liu Z.J."/>
            <person name="Xu Q."/>
        </authorList>
    </citation>
    <scope>NUCLEOTIDE SEQUENCE [LARGE SCALE GENOMIC DNA]</scope>
    <source>
        <strain evidence="1">GZMU011</strain>
    </source>
</reference>
<proteinExistence type="predicted"/>
<comment type="caution">
    <text evidence="1">The sequence shown here is derived from an EMBL/GenBank/DDBJ whole genome shotgun (WGS) entry which is preliminary data.</text>
</comment>
<dbReference type="Proteomes" id="UP001552299">
    <property type="component" value="Unassembled WGS sequence"/>
</dbReference>
<dbReference type="AlphaFoldDB" id="A0ABD0UNT5"/>
<evidence type="ECO:0000313" key="2">
    <source>
        <dbReference type="Proteomes" id="UP001552299"/>
    </source>
</evidence>
<name>A0ABD0UNT5_DENTH</name>